<dbReference type="PROSITE" id="PS51257">
    <property type="entry name" value="PROKAR_LIPOPROTEIN"/>
    <property type="match status" value="1"/>
</dbReference>
<evidence type="ECO:0008006" key="5">
    <source>
        <dbReference type="Google" id="ProtNLM"/>
    </source>
</evidence>
<feature type="chain" id="PRO_5017927069" description="Lipoprotein" evidence="2">
    <location>
        <begin position="24"/>
        <end position="245"/>
    </location>
</feature>
<proteinExistence type="predicted"/>
<evidence type="ECO:0000256" key="1">
    <source>
        <dbReference type="SAM" id="MobiDB-lite"/>
    </source>
</evidence>
<dbReference type="Proteomes" id="UP000275910">
    <property type="component" value="Unassembled WGS sequence"/>
</dbReference>
<dbReference type="AlphaFoldDB" id="A0A3N2RC22"/>
<reference evidence="3 4" key="1">
    <citation type="submission" date="2018-10" db="EMBL/GenBank/DDBJ databases">
        <title>The genome of Lysobacter enzymogenes OH11.</title>
        <authorList>
            <person name="Liu F."/>
            <person name="Zhao Y."/>
            <person name="Qian G."/>
            <person name="Chen Y."/>
            <person name="Xu H."/>
        </authorList>
    </citation>
    <scope>NUCLEOTIDE SEQUENCE [LARGE SCALE GENOMIC DNA]</scope>
    <source>
        <strain evidence="3 4">OH11</strain>
    </source>
</reference>
<organism evidence="3 4">
    <name type="scientific">Lysobacter enzymogenes</name>
    <dbReference type="NCBI Taxonomy" id="69"/>
    <lineage>
        <taxon>Bacteria</taxon>
        <taxon>Pseudomonadati</taxon>
        <taxon>Pseudomonadota</taxon>
        <taxon>Gammaproteobacteria</taxon>
        <taxon>Lysobacterales</taxon>
        <taxon>Lysobacteraceae</taxon>
        <taxon>Lysobacter</taxon>
    </lineage>
</organism>
<feature type="region of interest" description="Disordered" evidence="1">
    <location>
        <begin position="199"/>
        <end position="224"/>
    </location>
</feature>
<gene>
    <name evidence="3" type="ORF">D9T17_20820</name>
</gene>
<feature type="compositionally biased region" description="Low complexity" evidence="1">
    <location>
        <begin position="26"/>
        <end position="48"/>
    </location>
</feature>
<accession>A0A3N2RC22</accession>
<name>A0A3N2RC22_LYSEN</name>
<dbReference type="RefSeq" id="WP_123649238.1">
    <property type="nucleotide sequence ID" value="NZ_RCTY01000051.1"/>
</dbReference>
<sequence>MSATRVAAALACALALAGCQREAAAPAPKTPAPAAAATPAPATTIAADDTPRQPALAPVGDYVLPGAFAPDLGVEQLRQLFGADNVAIDERLPGAEGEEFRGVRLFDGDPTRRARVYFQDSETLRGLSIVVVDEPGSRWRLDNGLKMGQTLAELARLNGKPLRFYGLDWDYGGVVSDWNGGALAPKDGDPVRRDARLGLAEDAPTQAKVPAGDGEFSSDDKRYPEQGRLLRVGELSVSFPGEDDL</sequence>
<feature type="region of interest" description="Disordered" evidence="1">
    <location>
        <begin position="26"/>
        <end position="51"/>
    </location>
</feature>
<comment type="caution">
    <text evidence="3">The sequence shown here is derived from an EMBL/GenBank/DDBJ whole genome shotgun (WGS) entry which is preliminary data.</text>
</comment>
<evidence type="ECO:0000313" key="4">
    <source>
        <dbReference type="Proteomes" id="UP000275910"/>
    </source>
</evidence>
<evidence type="ECO:0000313" key="3">
    <source>
        <dbReference type="EMBL" id="ROU05022.1"/>
    </source>
</evidence>
<keyword evidence="2" id="KW-0732">Signal</keyword>
<evidence type="ECO:0000256" key="2">
    <source>
        <dbReference type="SAM" id="SignalP"/>
    </source>
</evidence>
<dbReference type="EMBL" id="RCTY01000051">
    <property type="protein sequence ID" value="ROU05022.1"/>
    <property type="molecule type" value="Genomic_DNA"/>
</dbReference>
<protein>
    <recommendedName>
        <fullName evidence="5">Lipoprotein</fullName>
    </recommendedName>
</protein>
<feature type="signal peptide" evidence="2">
    <location>
        <begin position="1"/>
        <end position="23"/>
    </location>
</feature>